<dbReference type="InterPro" id="IPR001347">
    <property type="entry name" value="SIS_dom"/>
</dbReference>
<dbReference type="Pfam" id="PF13580">
    <property type="entry name" value="SIS_2"/>
    <property type="match status" value="1"/>
</dbReference>
<gene>
    <name evidence="2" type="ORF">DES49_2856</name>
</gene>
<feature type="domain" description="SIS" evidence="1">
    <location>
        <begin position="37"/>
        <end position="195"/>
    </location>
</feature>
<dbReference type="SUPFAM" id="SSF53697">
    <property type="entry name" value="SIS domain"/>
    <property type="match status" value="1"/>
</dbReference>
<keyword evidence="3" id="KW-1185">Reference proteome</keyword>
<comment type="caution">
    <text evidence="2">The sequence shown here is derived from an EMBL/GenBank/DDBJ whole genome shotgun (WGS) entry which is preliminary data.</text>
</comment>
<evidence type="ECO:0000313" key="3">
    <source>
        <dbReference type="Proteomes" id="UP000295830"/>
    </source>
</evidence>
<dbReference type="GO" id="GO:1901135">
    <property type="term" value="P:carbohydrate derivative metabolic process"/>
    <property type="evidence" value="ECO:0007669"/>
    <property type="project" value="InterPro"/>
</dbReference>
<evidence type="ECO:0000259" key="1">
    <source>
        <dbReference type="PROSITE" id="PS51464"/>
    </source>
</evidence>
<dbReference type="GO" id="GO:0016853">
    <property type="term" value="F:isomerase activity"/>
    <property type="evidence" value="ECO:0007669"/>
    <property type="project" value="UniProtKB-KW"/>
</dbReference>
<dbReference type="Proteomes" id="UP000295830">
    <property type="component" value="Unassembled WGS sequence"/>
</dbReference>
<dbReference type="PANTHER" id="PTHR30390">
    <property type="entry name" value="SEDOHEPTULOSE 7-PHOSPHATE ISOMERASE / DNAA INITIATOR-ASSOCIATING FACTOR FOR REPLICATION INITIATION"/>
    <property type="match status" value="1"/>
</dbReference>
<accession>A0A4R7JJ18</accession>
<proteinExistence type="predicted"/>
<dbReference type="RefSeq" id="WP_133737079.1">
    <property type="nucleotide sequence ID" value="NZ_SOAX01000007.1"/>
</dbReference>
<dbReference type="CDD" id="cd05006">
    <property type="entry name" value="SIS_GmhA"/>
    <property type="match status" value="1"/>
</dbReference>
<organism evidence="2 3">
    <name type="scientific">Halospina denitrificans</name>
    <dbReference type="NCBI Taxonomy" id="332522"/>
    <lineage>
        <taxon>Bacteria</taxon>
        <taxon>Pseudomonadati</taxon>
        <taxon>Pseudomonadota</taxon>
        <taxon>Gammaproteobacteria</taxon>
        <taxon>Halospina</taxon>
    </lineage>
</organism>
<dbReference type="InterPro" id="IPR050099">
    <property type="entry name" value="SIS_GmhA/DiaA_subfam"/>
</dbReference>
<dbReference type="EMBL" id="SOAX01000007">
    <property type="protein sequence ID" value="TDT37892.1"/>
    <property type="molecule type" value="Genomic_DNA"/>
</dbReference>
<dbReference type="PANTHER" id="PTHR30390:SF6">
    <property type="entry name" value="DNAA INITIATOR-ASSOCIATING PROTEIN DIAA"/>
    <property type="match status" value="1"/>
</dbReference>
<name>A0A4R7JJ18_9GAMM</name>
<dbReference type="GO" id="GO:0097367">
    <property type="term" value="F:carbohydrate derivative binding"/>
    <property type="evidence" value="ECO:0007669"/>
    <property type="project" value="InterPro"/>
</dbReference>
<evidence type="ECO:0000313" key="2">
    <source>
        <dbReference type="EMBL" id="TDT37892.1"/>
    </source>
</evidence>
<dbReference type="AlphaFoldDB" id="A0A4R7JJ18"/>
<keyword evidence="2" id="KW-0413">Isomerase</keyword>
<reference evidence="2 3" key="1">
    <citation type="submission" date="2019-03" db="EMBL/GenBank/DDBJ databases">
        <title>Genomic Encyclopedia of Type Strains, Phase IV (KMG-IV): sequencing the most valuable type-strain genomes for metagenomic binning, comparative biology and taxonomic classification.</title>
        <authorList>
            <person name="Goeker M."/>
        </authorList>
    </citation>
    <scope>NUCLEOTIDE SEQUENCE [LARGE SCALE GENOMIC DNA]</scope>
    <source>
        <strain evidence="2 3">DSM 15505</strain>
    </source>
</reference>
<protein>
    <submittedName>
        <fullName evidence="2">Phosphoheptose isomerase</fullName>
    </submittedName>
</protein>
<dbReference type="PROSITE" id="PS51464">
    <property type="entry name" value="SIS"/>
    <property type="match status" value="1"/>
</dbReference>
<dbReference type="InterPro" id="IPR046348">
    <property type="entry name" value="SIS_dom_sf"/>
</dbReference>
<dbReference type="Gene3D" id="3.40.50.10490">
    <property type="entry name" value="Glucose-6-phosphate isomerase like protein, domain 1"/>
    <property type="match status" value="1"/>
</dbReference>
<dbReference type="InterPro" id="IPR035461">
    <property type="entry name" value="GmhA/DiaA"/>
</dbReference>
<dbReference type="OrthoDB" id="9810929at2"/>
<sequence length="197" mass="21086">MTDSEALFNQHIAAHMECIGEAATSVAPMINSAAECIVESMLNEGQVLACGNGKANAFAQYFCSCMLGYHETERPALPAINIGGDATTFSAIAMANRVQEAFSRQIQAIGREGDTLILMTDDGNKSSMVQALQAAHDRHIRVIAITGQQETDIHSLLYDDDIELALPDVSPGRAAELIIIILNALCSQVEAMLFGES</sequence>